<proteinExistence type="predicted"/>
<protein>
    <submittedName>
        <fullName evidence="2">DUF2384 domain-containing protein</fullName>
    </submittedName>
</protein>
<feature type="domain" description="Antitoxin Xre/MbcA/ParS-like toxin-binding" evidence="1">
    <location>
        <begin position="67"/>
        <end position="103"/>
    </location>
</feature>
<gene>
    <name evidence="2" type="ORF">HBH26_16945</name>
</gene>
<dbReference type="EMBL" id="JAAVJH010000015">
    <property type="protein sequence ID" value="NJR80270.1"/>
    <property type="molecule type" value="Genomic_DNA"/>
</dbReference>
<dbReference type="Proteomes" id="UP000732399">
    <property type="component" value="Unassembled WGS sequence"/>
</dbReference>
<evidence type="ECO:0000313" key="3">
    <source>
        <dbReference type="Proteomes" id="UP000732399"/>
    </source>
</evidence>
<dbReference type="Pfam" id="PF09722">
    <property type="entry name" value="Xre_MbcA_ParS_C"/>
    <property type="match status" value="1"/>
</dbReference>
<organism evidence="2 3">
    <name type="scientific">Sphingomonas corticis</name>
    <dbReference type="NCBI Taxonomy" id="2722791"/>
    <lineage>
        <taxon>Bacteria</taxon>
        <taxon>Pseudomonadati</taxon>
        <taxon>Pseudomonadota</taxon>
        <taxon>Alphaproteobacteria</taxon>
        <taxon>Sphingomonadales</taxon>
        <taxon>Sphingomonadaceae</taxon>
        <taxon>Sphingomonas</taxon>
    </lineage>
</organism>
<comment type="caution">
    <text evidence="2">The sequence shown here is derived from an EMBL/GenBank/DDBJ whole genome shotgun (WGS) entry which is preliminary data.</text>
</comment>
<keyword evidence="3" id="KW-1185">Reference proteome</keyword>
<name>A0ABX1CWC1_9SPHN</name>
<evidence type="ECO:0000259" key="1">
    <source>
        <dbReference type="Pfam" id="PF09722"/>
    </source>
</evidence>
<sequence>MTDTIEDLYELGAMRASWHALAVRWAITPREMAAILPDGGIRNMTPPATTERRMRRMLALDHRLPFYDDADARAWLRTPIPQLGDLAPIDLLERGDAHVRELLRFAEWSFGR</sequence>
<evidence type="ECO:0000313" key="2">
    <source>
        <dbReference type="EMBL" id="NJR80270.1"/>
    </source>
</evidence>
<reference evidence="2 3" key="1">
    <citation type="submission" date="2020-03" db="EMBL/GenBank/DDBJ databases">
        <authorList>
            <person name="Wang L."/>
            <person name="He N."/>
            <person name="Li Y."/>
            <person name="Fang Y."/>
            <person name="Zhang F."/>
        </authorList>
    </citation>
    <scope>NUCLEOTIDE SEQUENCE [LARGE SCALE GENOMIC DNA]</scope>
    <source>
        <strain evidence="2 3">36D10-4-7</strain>
    </source>
</reference>
<dbReference type="RefSeq" id="WP_168135828.1">
    <property type="nucleotide sequence ID" value="NZ_JAAVJH010000015.1"/>
</dbReference>
<accession>A0ABX1CWC1</accession>
<dbReference type="InterPro" id="IPR024467">
    <property type="entry name" value="Xre/MbcA/ParS-like_toxin-bd"/>
</dbReference>